<dbReference type="InterPro" id="IPR029673">
    <property type="entry name" value="TMEM179"/>
</dbReference>
<evidence type="ECO:0000313" key="8">
    <source>
        <dbReference type="Proteomes" id="UP000007110"/>
    </source>
</evidence>
<evidence type="ECO:0000256" key="3">
    <source>
        <dbReference type="ARBA" id="ARBA00022989"/>
    </source>
</evidence>
<dbReference type="InterPro" id="IPR059010">
    <property type="entry name" value="TMEM179-179B"/>
</dbReference>
<evidence type="ECO:0000256" key="1">
    <source>
        <dbReference type="ARBA" id="ARBA00004141"/>
    </source>
</evidence>
<keyword evidence="2 6" id="KW-0812">Transmembrane</keyword>
<dbReference type="GeneID" id="100887873"/>
<evidence type="ECO:0000256" key="2">
    <source>
        <dbReference type="ARBA" id="ARBA00022692"/>
    </source>
</evidence>
<name>A0A7M7SYB6_STRPU</name>
<dbReference type="RefSeq" id="XP_030840337.1">
    <property type="nucleotide sequence ID" value="XM_030984477.1"/>
</dbReference>
<reference evidence="8" key="1">
    <citation type="submission" date="2015-02" db="EMBL/GenBank/DDBJ databases">
        <title>Genome sequencing for Strongylocentrotus purpuratus.</title>
        <authorList>
            <person name="Murali S."/>
            <person name="Liu Y."/>
            <person name="Vee V."/>
            <person name="English A."/>
            <person name="Wang M."/>
            <person name="Skinner E."/>
            <person name="Han Y."/>
            <person name="Muzny D.M."/>
            <person name="Worley K.C."/>
            <person name="Gibbs R.A."/>
        </authorList>
    </citation>
    <scope>NUCLEOTIDE SEQUENCE</scope>
</reference>
<dbReference type="KEGG" id="spu:100887873"/>
<dbReference type="Proteomes" id="UP000007110">
    <property type="component" value="Unassembled WGS sequence"/>
</dbReference>
<evidence type="ECO:0000313" key="7">
    <source>
        <dbReference type="EnsemblMetazoa" id="XP_030840337"/>
    </source>
</evidence>
<evidence type="ECO:0000256" key="5">
    <source>
        <dbReference type="ARBA" id="ARBA00093776"/>
    </source>
</evidence>
<comment type="similarity">
    <text evidence="5">Belongs to the TMEM179 family.</text>
</comment>
<comment type="subcellular location">
    <subcellularLocation>
        <location evidence="1">Membrane</location>
        <topology evidence="1">Multi-pass membrane protein</topology>
    </subcellularLocation>
</comment>
<dbReference type="PANTHER" id="PTHR31872">
    <property type="entry name" value="TRANSMEMBRANE PROTEIN 179"/>
    <property type="match status" value="1"/>
</dbReference>
<reference evidence="7" key="2">
    <citation type="submission" date="2021-01" db="UniProtKB">
        <authorList>
            <consortium name="EnsemblMetazoa"/>
        </authorList>
    </citation>
    <scope>IDENTIFICATION</scope>
</reference>
<evidence type="ECO:0000256" key="4">
    <source>
        <dbReference type="ARBA" id="ARBA00023136"/>
    </source>
</evidence>
<feature type="transmembrane region" description="Helical" evidence="6">
    <location>
        <begin position="12"/>
        <end position="35"/>
    </location>
</feature>
<proteinExistence type="inferred from homology"/>
<sequence length="153" mass="17270">MTWKGSANCRFIIIVQVVAAMFALITIAVQGYFLLKRKSHGTSVPLLFTGLYTVSFTFILVSSCILSAGFKEYCDSWLQSLGERDLNCRAVQRIQWSKASSIKGDRFYDVLSTAQTATWISFSVWMMLPLVAWAGVRFVTNRRHQEPTSDIPT</sequence>
<dbReference type="AlphaFoldDB" id="A0A7M7SYB6"/>
<dbReference type="OMA" id="GSANCRF"/>
<protein>
    <submittedName>
        <fullName evidence="7">Uncharacterized protein</fullName>
    </submittedName>
</protein>
<keyword evidence="8" id="KW-1185">Reference proteome</keyword>
<keyword evidence="3 6" id="KW-1133">Transmembrane helix</keyword>
<accession>A0A7M7SYB6</accession>
<dbReference type="OrthoDB" id="6423876at2759"/>
<organism evidence="7 8">
    <name type="scientific">Strongylocentrotus purpuratus</name>
    <name type="common">Purple sea urchin</name>
    <dbReference type="NCBI Taxonomy" id="7668"/>
    <lineage>
        <taxon>Eukaryota</taxon>
        <taxon>Metazoa</taxon>
        <taxon>Echinodermata</taxon>
        <taxon>Eleutherozoa</taxon>
        <taxon>Echinozoa</taxon>
        <taxon>Echinoidea</taxon>
        <taxon>Euechinoidea</taxon>
        <taxon>Echinacea</taxon>
        <taxon>Camarodonta</taxon>
        <taxon>Echinidea</taxon>
        <taxon>Strongylocentrotidae</taxon>
        <taxon>Strongylocentrotus</taxon>
    </lineage>
</organism>
<keyword evidence="4 6" id="KW-0472">Membrane</keyword>
<dbReference type="InParanoid" id="A0A7M7SYB6"/>
<dbReference type="PANTHER" id="PTHR31872:SF4">
    <property type="entry name" value="TRANSMEMBRANE PROTEIN 179"/>
    <property type="match status" value="1"/>
</dbReference>
<feature type="transmembrane region" description="Helical" evidence="6">
    <location>
        <begin position="47"/>
        <end position="70"/>
    </location>
</feature>
<feature type="transmembrane region" description="Helical" evidence="6">
    <location>
        <begin position="116"/>
        <end position="136"/>
    </location>
</feature>
<evidence type="ECO:0000256" key="6">
    <source>
        <dbReference type="SAM" id="Phobius"/>
    </source>
</evidence>
<dbReference type="EnsemblMetazoa" id="XM_030984477">
    <property type="protein sequence ID" value="XP_030840337"/>
    <property type="gene ID" value="LOC100887873"/>
</dbReference>
<dbReference type="Pfam" id="PF26158">
    <property type="entry name" value="Claudin_TMEM179-179B"/>
    <property type="match status" value="1"/>
</dbReference>